<keyword evidence="4" id="KW-1003">Cell membrane</keyword>
<dbReference type="CDD" id="cd17546">
    <property type="entry name" value="REC_hyHK_CKI1_RcsC-like"/>
    <property type="match status" value="1"/>
</dbReference>
<keyword evidence="7" id="KW-0812">Transmembrane</keyword>
<comment type="subcellular location">
    <subcellularLocation>
        <location evidence="2">Cell membrane</location>
        <topology evidence="2">Multi-pass membrane protein</topology>
    </subcellularLocation>
</comment>
<dbReference type="InterPro" id="IPR003661">
    <property type="entry name" value="HisK_dim/P_dom"/>
</dbReference>
<dbReference type="RefSeq" id="WP_140590745.1">
    <property type="nucleotide sequence ID" value="NZ_VFRR01000041.1"/>
</dbReference>
<evidence type="ECO:0000256" key="4">
    <source>
        <dbReference type="ARBA" id="ARBA00022475"/>
    </source>
</evidence>
<evidence type="ECO:0000256" key="1">
    <source>
        <dbReference type="ARBA" id="ARBA00000085"/>
    </source>
</evidence>
<keyword evidence="13" id="KW-0472">Membrane</keyword>
<dbReference type="InterPro" id="IPR003594">
    <property type="entry name" value="HATPase_dom"/>
</dbReference>
<evidence type="ECO:0000259" key="16">
    <source>
        <dbReference type="PROSITE" id="PS50109"/>
    </source>
</evidence>
<evidence type="ECO:0000256" key="7">
    <source>
        <dbReference type="ARBA" id="ARBA00022692"/>
    </source>
</evidence>
<keyword evidence="8" id="KW-0547">Nucleotide-binding</keyword>
<dbReference type="InterPro" id="IPR008207">
    <property type="entry name" value="Sig_transdc_His_kin_Hpt_dom"/>
</dbReference>
<dbReference type="GO" id="GO:0005524">
    <property type="term" value="F:ATP binding"/>
    <property type="evidence" value="ECO:0007669"/>
    <property type="project" value="UniProtKB-KW"/>
</dbReference>
<dbReference type="InterPro" id="IPR036097">
    <property type="entry name" value="HisK_dim/P_sf"/>
</dbReference>
<evidence type="ECO:0000256" key="10">
    <source>
        <dbReference type="ARBA" id="ARBA00022840"/>
    </source>
</evidence>
<dbReference type="InterPro" id="IPR001789">
    <property type="entry name" value="Sig_transdc_resp-reg_receiver"/>
</dbReference>
<dbReference type="Gene3D" id="3.40.50.2300">
    <property type="match status" value="1"/>
</dbReference>
<dbReference type="Gene3D" id="1.10.287.130">
    <property type="match status" value="1"/>
</dbReference>
<evidence type="ECO:0000256" key="11">
    <source>
        <dbReference type="ARBA" id="ARBA00022989"/>
    </source>
</evidence>
<accession>A0A501WD58</accession>
<organism evidence="18 19">
    <name type="scientific">Maribrevibacterium harenarium</name>
    <dbReference type="NCBI Taxonomy" id="2589817"/>
    <lineage>
        <taxon>Bacteria</taxon>
        <taxon>Pseudomonadati</taxon>
        <taxon>Pseudomonadota</taxon>
        <taxon>Gammaproteobacteria</taxon>
        <taxon>Oceanospirillales</taxon>
        <taxon>Oceanospirillaceae</taxon>
        <taxon>Maribrevibacterium</taxon>
    </lineage>
</organism>
<dbReference type="SMART" id="SM00388">
    <property type="entry name" value="HisKA"/>
    <property type="match status" value="1"/>
</dbReference>
<dbReference type="InterPro" id="IPR011006">
    <property type="entry name" value="CheY-like_superfamily"/>
</dbReference>
<dbReference type="InterPro" id="IPR036641">
    <property type="entry name" value="HPT_dom_sf"/>
</dbReference>
<feature type="domain" description="Response regulatory" evidence="17">
    <location>
        <begin position="457"/>
        <end position="574"/>
    </location>
</feature>
<evidence type="ECO:0000256" key="9">
    <source>
        <dbReference type="ARBA" id="ARBA00022777"/>
    </source>
</evidence>
<dbReference type="PANTHER" id="PTHR45339">
    <property type="entry name" value="HYBRID SIGNAL TRANSDUCTION HISTIDINE KINASE J"/>
    <property type="match status" value="1"/>
</dbReference>
<dbReference type="SUPFAM" id="SSF55874">
    <property type="entry name" value="ATPase domain of HSP90 chaperone/DNA topoisomerase II/histidine kinase"/>
    <property type="match status" value="1"/>
</dbReference>
<evidence type="ECO:0000256" key="3">
    <source>
        <dbReference type="ARBA" id="ARBA00012438"/>
    </source>
</evidence>
<dbReference type="Pfam" id="PF00512">
    <property type="entry name" value="HisKA"/>
    <property type="match status" value="1"/>
</dbReference>
<evidence type="ECO:0000256" key="8">
    <source>
        <dbReference type="ARBA" id="ARBA00022741"/>
    </source>
</evidence>
<evidence type="ECO:0000256" key="6">
    <source>
        <dbReference type="ARBA" id="ARBA00022679"/>
    </source>
</evidence>
<evidence type="ECO:0000313" key="19">
    <source>
        <dbReference type="Proteomes" id="UP000315901"/>
    </source>
</evidence>
<dbReference type="SUPFAM" id="SSF47226">
    <property type="entry name" value="Histidine-containing phosphotransfer domain, HPT domain"/>
    <property type="match status" value="1"/>
</dbReference>
<protein>
    <recommendedName>
        <fullName evidence="3">histidine kinase</fullName>
        <ecNumber evidence="3">2.7.13.3</ecNumber>
    </recommendedName>
</protein>
<evidence type="ECO:0000256" key="5">
    <source>
        <dbReference type="ARBA" id="ARBA00022553"/>
    </source>
</evidence>
<proteinExistence type="predicted"/>
<keyword evidence="15" id="KW-0175">Coiled coil</keyword>
<evidence type="ECO:0000313" key="18">
    <source>
        <dbReference type="EMBL" id="TPE47519.1"/>
    </source>
</evidence>
<dbReference type="EMBL" id="VFRR01000041">
    <property type="protein sequence ID" value="TPE47519.1"/>
    <property type="molecule type" value="Genomic_DNA"/>
</dbReference>
<dbReference type="InterPro" id="IPR004358">
    <property type="entry name" value="Sig_transdc_His_kin-like_C"/>
</dbReference>
<dbReference type="Proteomes" id="UP000315901">
    <property type="component" value="Unassembled WGS sequence"/>
</dbReference>
<evidence type="ECO:0000256" key="12">
    <source>
        <dbReference type="ARBA" id="ARBA00023012"/>
    </source>
</evidence>
<sequence>MSDNEERLKRRLEREKRARIEAETLLEAKANELYLANKELKSLVAHHEEQVKQRTEELRYALDMAETANKHKSFFLANMSHEIRTPMNAIIGLAHLLQDTQLSHHQRDYLSKIQSSAGNLLVIINDILDFSKIESGQMELERQEFALDEALQAVYDINHLNAHKKGISLAIQNDLNVPQYFLGDTVRINQILTNLVNNAIKFTERGGVLVSTRLERQDDDVAVVEISIKDTGIGIDKAAQQGLFAPFTQADVSTSRRYGGTGLGLSITKQLVEMMGGSVHLTSELGKGSTFSVKLRLPVVHKQESSHWQLEHLSRIDVASHDDSIVQFLQKQKRPVRHIPPDQAVISEADGDDGIYLTIVDGHNLEMDALLGWLKALEERHSDQSNVRYPLLIIASKAQQKWLEKQASEHLQRDLRFIVDVFTPTVLYNSLTQCQPKAKQPQTISFLSDNEELKDLRILLAEDNAINTMVATSLLQKLGVEHIITATNGEEAIASLEKHPIDLILMDVQMPILDGLEATAFIRSMPKYSELPIIALTAHAMSGDYERSIEAGMDDHITKPIDPAELKETLLKWCNKRHSLLSESATDSSKDQISLPPQLPGLQLQRALSRIPGGLSQYLALWERFDHKFPYLEQTFADFVAGQQLDQVRFLGHDLRGSFGNLGAVDLAAIAADIEALTSLDQERCDSLRRRLAWALEQLKPSLDQLKHLLQANTSEQQETLDTTDYVSFEATLFSLRKLVENWDIDASDYVPILQQFAPSHPQEPILEQLIGALSDYDFEQAEQLLQQLDSSD</sequence>
<evidence type="ECO:0000256" key="13">
    <source>
        <dbReference type="ARBA" id="ARBA00023136"/>
    </source>
</evidence>
<dbReference type="Gene3D" id="3.30.565.10">
    <property type="entry name" value="Histidine kinase-like ATPase, C-terminal domain"/>
    <property type="match status" value="1"/>
</dbReference>
<dbReference type="Gene3D" id="1.20.120.160">
    <property type="entry name" value="HPT domain"/>
    <property type="match status" value="1"/>
</dbReference>
<dbReference type="Pfam" id="PF02518">
    <property type="entry name" value="HATPase_c"/>
    <property type="match status" value="1"/>
</dbReference>
<dbReference type="OrthoDB" id="5555669at2"/>
<dbReference type="FunFam" id="1.10.287.130:FF:000003">
    <property type="entry name" value="Histidine kinase"/>
    <property type="match status" value="1"/>
</dbReference>
<dbReference type="FunFam" id="3.30.565.10:FF:000010">
    <property type="entry name" value="Sensor histidine kinase RcsC"/>
    <property type="match status" value="1"/>
</dbReference>
<dbReference type="Pfam" id="PF00072">
    <property type="entry name" value="Response_reg"/>
    <property type="match status" value="1"/>
</dbReference>
<dbReference type="PROSITE" id="PS50110">
    <property type="entry name" value="RESPONSE_REGULATORY"/>
    <property type="match status" value="1"/>
</dbReference>
<gene>
    <name evidence="18" type="ORF">FJM67_14495</name>
</gene>
<dbReference type="SMART" id="SM00448">
    <property type="entry name" value="REC"/>
    <property type="match status" value="1"/>
</dbReference>
<dbReference type="SMART" id="SM00387">
    <property type="entry name" value="HATPase_c"/>
    <property type="match status" value="1"/>
</dbReference>
<keyword evidence="12" id="KW-0902">Two-component regulatory system</keyword>
<dbReference type="CDD" id="cd16922">
    <property type="entry name" value="HATPase_EvgS-ArcB-TorS-like"/>
    <property type="match status" value="1"/>
</dbReference>
<dbReference type="PROSITE" id="PS50109">
    <property type="entry name" value="HIS_KIN"/>
    <property type="match status" value="1"/>
</dbReference>
<name>A0A501WD58_9GAMM</name>
<evidence type="ECO:0000256" key="14">
    <source>
        <dbReference type="PROSITE-ProRule" id="PRU00169"/>
    </source>
</evidence>
<dbReference type="GO" id="GO:0000155">
    <property type="term" value="F:phosphorelay sensor kinase activity"/>
    <property type="evidence" value="ECO:0007669"/>
    <property type="project" value="InterPro"/>
</dbReference>
<dbReference type="PRINTS" id="PR00344">
    <property type="entry name" value="BCTRLSENSOR"/>
</dbReference>
<dbReference type="AlphaFoldDB" id="A0A501WD58"/>
<keyword evidence="9" id="KW-0418">Kinase</keyword>
<feature type="domain" description="Histidine kinase" evidence="16">
    <location>
        <begin position="78"/>
        <end position="299"/>
    </location>
</feature>
<comment type="catalytic activity">
    <reaction evidence="1">
        <text>ATP + protein L-histidine = ADP + protein N-phospho-L-histidine.</text>
        <dbReference type="EC" id="2.7.13.3"/>
    </reaction>
</comment>
<keyword evidence="5 14" id="KW-0597">Phosphoprotein</keyword>
<dbReference type="PANTHER" id="PTHR45339:SF1">
    <property type="entry name" value="HYBRID SIGNAL TRANSDUCTION HISTIDINE KINASE J"/>
    <property type="match status" value="1"/>
</dbReference>
<feature type="modified residue" description="4-aspartylphosphate" evidence="14">
    <location>
        <position position="507"/>
    </location>
</feature>
<keyword evidence="19" id="KW-1185">Reference proteome</keyword>
<reference evidence="18 19" key="1">
    <citation type="submission" date="2019-06" db="EMBL/GenBank/DDBJ databases">
        <title>A novel bacterium of genus Marinomonas, isolated from coastal sand.</title>
        <authorList>
            <person name="Huang H."/>
            <person name="Mo K."/>
            <person name="Hu Y."/>
        </authorList>
    </citation>
    <scope>NUCLEOTIDE SEQUENCE [LARGE SCALE GENOMIC DNA]</scope>
    <source>
        <strain evidence="18 19">HB171799</strain>
    </source>
</reference>
<dbReference type="SUPFAM" id="SSF47384">
    <property type="entry name" value="Homodimeric domain of signal transducing histidine kinase"/>
    <property type="match status" value="1"/>
</dbReference>
<dbReference type="Pfam" id="PF01627">
    <property type="entry name" value="Hpt"/>
    <property type="match status" value="1"/>
</dbReference>
<dbReference type="CDD" id="cd00082">
    <property type="entry name" value="HisKA"/>
    <property type="match status" value="1"/>
</dbReference>
<evidence type="ECO:0000259" key="17">
    <source>
        <dbReference type="PROSITE" id="PS50110"/>
    </source>
</evidence>
<dbReference type="EC" id="2.7.13.3" evidence="3"/>
<evidence type="ECO:0000256" key="15">
    <source>
        <dbReference type="SAM" id="Coils"/>
    </source>
</evidence>
<comment type="caution">
    <text evidence="18">The sequence shown here is derived from an EMBL/GenBank/DDBJ whole genome shotgun (WGS) entry which is preliminary data.</text>
</comment>
<keyword evidence="6" id="KW-0808">Transferase</keyword>
<dbReference type="InterPro" id="IPR036890">
    <property type="entry name" value="HATPase_C_sf"/>
</dbReference>
<dbReference type="SUPFAM" id="SSF52172">
    <property type="entry name" value="CheY-like"/>
    <property type="match status" value="1"/>
</dbReference>
<evidence type="ECO:0000256" key="2">
    <source>
        <dbReference type="ARBA" id="ARBA00004651"/>
    </source>
</evidence>
<keyword evidence="11" id="KW-1133">Transmembrane helix</keyword>
<feature type="coiled-coil region" evidence="15">
    <location>
        <begin position="5"/>
        <end position="57"/>
    </location>
</feature>
<dbReference type="GO" id="GO:0005886">
    <property type="term" value="C:plasma membrane"/>
    <property type="evidence" value="ECO:0007669"/>
    <property type="project" value="UniProtKB-SubCell"/>
</dbReference>
<dbReference type="InterPro" id="IPR005467">
    <property type="entry name" value="His_kinase_dom"/>
</dbReference>
<keyword evidence="10" id="KW-0067">ATP-binding</keyword>